<name>A0AAV6JNG4_9ERIC</name>
<protein>
    <recommendedName>
        <fullName evidence="5">CCHC-type domain-containing protein</fullName>
    </recommendedName>
</protein>
<evidence type="ECO:0000313" key="3">
    <source>
        <dbReference type="EMBL" id="KAG5541352.1"/>
    </source>
</evidence>
<dbReference type="Proteomes" id="UP000823749">
    <property type="component" value="Chromosome 7"/>
</dbReference>
<gene>
    <name evidence="3" type="ORF">RHGRI_021252</name>
</gene>
<feature type="coiled-coil region" evidence="1">
    <location>
        <begin position="24"/>
        <end position="86"/>
    </location>
</feature>
<reference evidence="3" key="1">
    <citation type="submission" date="2020-08" db="EMBL/GenBank/DDBJ databases">
        <title>Plant Genome Project.</title>
        <authorList>
            <person name="Zhang R.-G."/>
        </authorList>
    </citation>
    <scope>NUCLEOTIDE SEQUENCE</scope>
    <source>
        <strain evidence="3">WSP0</strain>
        <tissue evidence="3">Leaf</tissue>
    </source>
</reference>
<evidence type="ECO:0000256" key="2">
    <source>
        <dbReference type="SAM" id="MobiDB-lite"/>
    </source>
</evidence>
<dbReference type="AlphaFoldDB" id="A0AAV6JNG4"/>
<evidence type="ECO:0000313" key="4">
    <source>
        <dbReference type="Proteomes" id="UP000823749"/>
    </source>
</evidence>
<evidence type="ECO:0000256" key="1">
    <source>
        <dbReference type="SAM" id="Coils"/>
    </source>
</evidence>
<sequence length="327" mass="36838">MSLDLKKFKPSLKKNNNLELATKLKQCEKERTDALHELDLLKHKNMNLENDMHNLFETNKLLESKVAKLQVELDKANATFKKLNAGSQVLDEILSSQKVLSDKGGLGYKVKESPKSKAGGKILFVKPNSSVLTPPLASQAKSPVKENNVKHARTKTPKAKMRRATVSKTTIKDGEVNAFKFKPFCHHCGLQGHIRPHCTKLHVTHNSYAHNKINFFKDAHFIPTCHFCGMKGHIRPNCFKLHGYPTAPPQYYADNHGSKTQTPKCKVAPQPKDKNMTSRPMPKFLRKVEEVKTKCVWVKRSNLIPCANLPTNPLDDTGLFRGVDLAF</sequence>
<keyword evidence="1" id="KW-0175">Coiled coil</keyword>
<comment type="caution">
    <text evidence="3">The sequence shown here is derived from an EMBL/GenBank/DDBJ whole genome shotgun (WGS) entry which is preliminary data.</text>
</comment>
<proteinExistence type="predicted"/>
<keyword evidence="4" id="KW-1185">Reference proteome</keyword>
<feature type="compositionally biased region" description="Basic residues" evidence="2">
    <location>
        <begin position="150"/>
        <end position="165"/>
    </location>
</feature>
<organism evidence="3 4">
    <name type="scientific">Rhododendron griersonianum</name>
    <dbReference type="NCBI Taxonomy" id="479676"/>
    <lineage>
        <taxon>Eukaryota</taxon>
        <taxon>Viridiplantae</taxon>
        <taxon>Streptophyta</taxon>
        <taxon>Embryophyta</taxon>
        <taxon>Tracheophyta</taxon>
        <taxon>Spermatophyta</taxon>
        <taxon>Magnoliopsida</taxon>
        <taxon>eudicotyledons</taxon>
        <taxon>Gunneridae</taxon>
        <taxon>Pentapetalae</taxon>
        <taxon>asterids</taxon>
        <taxon>Ericales</taxon>
        <taxon>Ericaceae</taxon>
        <taxon>Ericoideae</taxon>
        <taxon>Rhodoreae</taxon>
        <taxon>Rhododendron</taxon>
    </lineage>
</organism>
<feature type="region of interest" description="Disordered" evidence="2">
    <location>
        <begin position="135"/>
        <end position="166"/>
    </location>
</feature>
<evidence type="ECO:0008006" key="5">
    <source>
        <dbReference type="Google" id="ProtNLM"/>
    </source>
</evidence>
<dbReference type="EMBL" id="JACTNZ010000007">
    <property type="protein sequence ID" value="KAG5541352.1"/>
    <property type="molecule type" value="Genomic_DNA"/>
</dbReference>
<dbReference type="Gene3D" id="4.10.60.10">
    <property type="entry name" value="Zinc finger, CCHC-type"/>
    <property type="match status" value="1"/>
</dbReference>
<accession>A0AAV6JNG4</accession>